<evidence type="ECO:0000256" key="2">
    <source>
        <dbReference type="ARBA" id="ARBA00022691"/>
    </source>
</evidence>
<dbReference type="Pfam" id="PF04055">
    <property type="entry name" value="Radical_SAM"/>
    <property type="match status" value="1"/>
</dbReference>
<dbReference type="Gene3D" id="3.20.20.70">
    <property type="entry name" value="Aldolase class I"/>
    <property type="match status" value="1"/>
</dbReference>
<dbReference type="InterPro" id="IPR024521">
    <property type="entry name" value="ArsS-like_C"/>
</dbReference>
<evidence type="ECO:0000256" key="1">
    <source>
        <dbReference type="ARBA" id="ARBA00001966"/>
    </source>
</evidence>
<organism evidence="8 9">
    <name type="scientific">Simplicispira suum</name>
    <dbReference type="NCBI Taxonomy" id="2109915"/>
    <lineage>
        <taxon>Bacteria</taxon>
        <taxon>Pseudomonadati</taxon>
        <taxon>Pseudomonadota</taxon>
        <taxon>Betaproteobacteria</taxon>
        <taxon>Burkholderiales</taxon>
        <taxon>Comamonadaceae</taxon>
        <taxon>Simplicispira</taxon>
    </lineage>
</organism>
<evidence type="ECO:0000313" key="9">
    <source>
        <dbReference type="Proteomes" id="UP000239326"/>
    </source>
</evidence>
<dbReference type="PANTHER" id="PTHR43728">
    <property type="entry name" value="SLR0304 PROTEIN"/>
    <property type="match status" value="1"/>
</dbReference>
<accession>A0A2S0N438</accession>
<proteinExistence type="predicted"/>
<dbReference type="SFLD" id="SFLDS00029">
    <property type="entry name" value="Radical_SAM"/>
    <property type="match status" value="1"/>
</dbReference>
<dbReference type="GO" id="GO:0046872">
    <property type="term" value="F:metal ion binding"/>
    <property type="evidence" value="ECO:0007669"/>
    <property type="project" value="UniProtKB-KW"/>
</dbReference>
<dbReference type="EMBL" id="CP027669">
    <property type="protein sequence ID" value="AVO42711.1"/>
    <property type="molecule type" value="Genomic_DNA"/>
</dbReference>
<gene>
    <name evidence="8" type="ORF">C6571_16690</name>
</gene>
<dbReference type="AlphaFoldDB" id="A0A2S0N438"/>
<keyword evidence="4" id="KW-0408">Iron</keyword>
<dbReference type="InterPro" id="IPR013785">
    <property type="entry name" value="Aldolase_TIM"/>
</dbReference>
<keyword evidence="5" id="KW-0411">Iron-sulfur</keyword>
<evidence type="ECO:0000259" key="7">
    <source>
        <dbReference type="Pfam" id="PF12345"/>
    </source>
</evidence>
<dbReference type="GO" id="GO:0003824">
    <property type="term" value="F:catalytic activity"/>
    <property type="evidence" value="ECO:0007669"/>
    <property type="project" value="InterPro"/>
</dbReference>
<dbReference type="RefSeq" id="WP_106447686.1">
    <property type="nucleotide sequence ID" value="NZ_CP027669.1"/>
</dbReference>
<dbReference type="InterPro" id="IPR058240">
    <property type="entry name" value="rSAM_sf"/>
</dbReference>
<name>A0A2S0N438_9BURK</name>
<dbReference type="SUPFAM" id="SSF102114">
    <property type="entry name" value="Radical SAM enzymes"/>
    <property type="match status" value="1"/>
</dbReference>
<evidence type="ECO:0000259" key="6">
    <source>
        <dbReference type="Pfam" id="PF04055"/>
    </source>
</evidence>
<dbReference type="InterPro" id="IPR026351">
    <property type="entry name" value="rSAM_ArsS-like"/>
</dbReference>
<dbReference type="Pfam" id="PF12345">
    <property type="entry name" value="DUF3641"/>
    <property type="match status" value="1"/>
</dbReference>
<dbReference type="PANTHER" id="PTHR43728:SF1">
    <property type="entry name" value="FE-S OXIDOREDUCTASE"/>
    <property type="match status" value="1"/>
</dbReference>
<dbReference type="OrthoDB" id="9782387at2"/>
<reference evidence="8 9" key="1">
    <citation type="submission" date="2018-03" db="EMBL/GenBank/DDBJ databases">
        <title>Genome sequencing of Simplicispira sp.</title>
        <authorList>
            <person name="Kim S.-J."/>
            <person name="Heo J."/>
            <person name="Kwon S.-W."/>
        </authorList>
    </citation>
    <scope>NUCLEOTIDE SEQUENCE [LARGE SCALE GENOMIC DNA]</scope>
    <source>
        <strain evidence="8 9">SC1-8</strain>
    </source>
</reference>
<dbReference type="KEGG" id="simp:C6571_16690"/>
<dbReference type="InterPro" id="IPR007197">
    <property type="entry name" value="rSAM"/>
</dbReference>
<feature type="domain" description="Arsenosugar biosynthesis radical SAM protein ArsS-like C-terminal" evidence="7">
    <location>
        <begin position="182"/>
        <end position="322"/>
    </location>
</feature>
<keyword evidence="3" id="KW-0479">Metal-binding</keyword>
<evidence type="ECO:0000313" key="8">
    <source>
        <dbReference type="EMBL" id="AVO42711.1"/>
    </source>
</evidence>
<evidence type="ECO:0000256" key="3">
    <source>
        <dbReference type="ARBA" id="ARBA00022723"/>
    </source>
</evidence>
<keyword evidence="9" id="KW-1185">Reference proteome</keyword>
<dbReference type="Proteomes" id="UP000239326">
    <property type="component" value="Chromosome"/>
</dbReference>
<evidence type="ECO:0000256" key="4">
    <source>
        <dbReference type="ARBA" id="ARBA00023004"/>
    </source>
</evidence>
<protein>
    <submittedName>
        <fullName evidence="8">Radical SAM protein</fullName>
    </submittedName>
</protein>
<comment type="cofactor">
    <cofactor evidence="1">
        <name>[4Fe-4S] cluster</name>
        <dbReference type="ChEBI" id="CHEBI:49883"/>
    </cofactor>
</comment>
<dbReference type="NCBIfam" id="TIGR04167">
    <property type="entry name" value="rSAM_SeCys"/>
    <property type="match status" value="1"/>
</dbReference>
<evidence type="ECO:0000256" key="5">
    <source>
        <dbReference type="ARBA" id="ARBA00023014"/>
    </source>
</evidence>
<dbReference type="GO" id="GO:0051536">
    <property type="term" value="F:iron-sulfur cluster binding"/>
    <property type="evidence" value="ECO:0007669"/>
    <property type="project" value="UniProtKB-KW"/>
</dbReference>
<sequence>MHATLPLLEATTFPALRRGTLTTLQVNLGYRCNQTCVHCHVNAGPNRTEMMDDANLDLVIDVLKARSIKVLDLTGGAPELNEGFRELVRRARALGVHVMDRCNLTILFEPGQEGLAQFLAEQKVEVVASLPCYSLENVDKQRGKGVFDKSIAALQQLNALGYSKPGTGLKLSLVYNPQGATLPPEQRQLQADYKRELMAHFGIEFDELFVITNMPIQRFGSMLISKGQFNSYLKLLRDNFSEPNHATVMCRNLISVDWQGNLHDCDFNQQLGLPLPTGGALRMAAAPHLRDLLVQDPAGRPVRTAEHCYGCTAGQGSSCGGALQGA</sequence>
<keyword evidence="2" id="KW-0949">S-adenosyl-L-methionine</keyword>
<dbReference type="CDD" id="cd01335">
    <property type="entry name" value="Radical_SAM"/>
    <property type="match status" value="1"/>
</dbReference>
<feature type="domain" description="Radical SAM core" evidence="6">
    <location>
        <begin position="26"/>
        <end position="163"/>
    </location>
</feature>
<dbReference type="SFLD" id="SFLDG01067">
    <property type="entry name" value="SPASM/twitch_domain_containing"/>
    <property type="match status" value="1"/>
</dbReference>